<evidence type="ECO:0000256" key="8">
    <source>
        <dbReference type="ARBA" id="ARBA00023136"/>
    </source>
</evidence>
<evidence type="ECO:0000313" key="12">
    <source>
        <dbReference type="EMBL" id="BCJ31618.1"/>
    </source>
</evidence>
<evidence type="ECO:0000256" key="6">
    <source>
        <dbReference type="ARBA" id="ARBA00022692"/>
    </source>
</evidence>
<feature type="transmembrane region" description="Helical" evidence="9">
    <location>
        <begin position="313"/>
        <end position="333"/>
    </location>
</feature>
<dbReference type="GO" id="GO:0015920">
    <property type="term" value="P:lipopolysaccharide transport"/>
    <property type="evidence" value="ECO:0007669"/>
    <property type="project" value="TreeGrafter"/>
</dbReference>
<organism evidence="12 13">
    <name type="scientific">Actinocatenispora sera</name>
    <dbReference type="NCBI Taxonomy" id="390989"/>
    <lineage>
        <taxon>Bacteria</taxon>
        <taxon>Bacillati</taxon>
        <taxon>Actinomycetota</taxon>
        <taxon>Actinomycetes</taxon>
        <taxon>Micromonosporales</taxon>
        <taxon>Micromonosporaceae</taxon>
        <taxon>Actinocatenispora</taxon>
    </lineage>
</organism>
<evidence type="ECO:0000256" key="9">
    <source>
        <dbReference type="RuleBase" id="RU361157"/>
    </source>
</evidence>
<evidence type="ECO:0000256" key="3">
    <source>
        <dbReference type="ARBA" id="ARBA00022448"/>
    </source>
</evidence>
<evidence type="ECO:0000256" key="7">
    <source>
        <dbReference type="ARBA" id="ARBA00022989"/>
    </source>
</evidence>
<reference evidence="12" key="1">
    <citation type="submission" date="2020-08" db="EMBL/GenBank/DDBJ databases">
        <title>Whole genome shotgun sequence of Actinocatenispora sera NBRC 101916.</title>
        <authorList>
            <person name="Komaki H."/>
            <person name="Tamura T."/>
        </authorList>
    </citation>
    <scope>NUCLEOTIDE SEQUENCE</scope>
    <source>
        <strain evidence="12">NBRC 101916</strain>
    </source>
</reference>
<evidence type="ECO:0000256" key="10">
    <source>
        <dbReference type="SAM" id="MobiDB-lite"/>
    </source>
</evidence>
<keyword evidence="8 9" id="KW-0472">Membrane</keyword>
<gene>
    <name evidence="12" type="ORF">Asera_57260</name>
</gene>
<dbReference type="GO" id="GO:0005886">
    <property type="term" value="C:plasma membrane"/>
    <property type="evidence" value="ECO:0007669"/>
    <property type="project" value="UniProtKB-SubCell"/>
</dbReference>
<protein>
    <recommendedName>
        <fullName evidence="9">Transport permease protein</fullName>
    </recommendedName>
</protein>
<keyword evidence="7 9" id="KW-1133">Transmembrane helix</keyword>
<name>A0A810LCA0_9ACTN</name>
<dbReference type="InterPro" id="IPR047817">
    <property type="entry name" value="ABC2_TM_bact-type"/>
</dbReference>
<feature type="transmembrane region" description="Helical" evidence="9">
    <location>
        <begin position="215"/>
        <end position="239"/>
    </location>
</feature>
<dbReference type="AlphaFoldDB" id="A0A810LCA0"/>
<evidence type="ECO:0000256" key="2">
    <source>
        <dbReference type="ARBA" id="ARBA00007783"/>
    </source>
</evidence>
<dbReference type="PANTHER" id="PTHR30413">
    <property type="entry name" value="INNER MEMBRANE TRANSPORT PERMEASE"/>
    <property type="match status" value="1"/>
</dbReference>
<dbReference type="Proteomes" id="UP000680750">
    <property type="component" value="Chromosome"/>
</dbReference>
<comment type="caution">
    <text evidence="9">Lacks conserved residue(s) required for the propagation of feature annotation.</text>
</comment>
<evidence type="ECO:0000259" key="11">
    <source>
        <dbReference type="PROSITE" id="PS51012"/>
    </source>
</evidence>
<dbReference type="PROSITE" id="PS51012">
    <property type="entry name" value="ABC_TM2"/>
    <property type="match status" value="1"/>
</dbReference>
<evidence type="ECO:0000256" key="4">
    <source>
        <dbReference type="ARBA" id="ARBA00022475"/>
    </source>
</evidence>
<feature type="transmembrane region" description="Helical" evidence="9">
    <location>
        <begin position="114"/>
        <end position="135"/>
    </location>
</feature>
<keyword evidence="6 9" id="KW-0812">Transmembrane</keyword>
<evidence type="ECO:0000313" key="13">
    <source>
        <dbReference type="Proteomes" id="UP000680750"/>
    </source>
</evidence>
<feature type="region of interest" description="Disordered" evidence="10">
    <location>
        <begin position="1"/>
        <end position="37"/>
    </location>
</feature>
<feature type="transmembrane region" description="Helical" evidence="9">
    <location>
        <begin position="141"/>
        <end position="162"/>
    </location>
</feature>
<comment type="subcellular location">
    <subcellularLocation>
        <location evidence="1">Cell inner membrane</location>
        <topology evidence="1">Multi-pass membrane protein</topology>
    </subcellularLocation>
    <subcellularLocation>
        <location evidence="9">Cell membrane</location>
        <topology evidence="9">Multi-pass membrane protein</topology>
    </subcellularLocation>
</comment>
<accession>A0A810LCA0</accession>
<proteinExistence type="inferred from homology"/>
<dbReference type="PANTHER" id="PTHR30413:SF8">
    <property type="entry name" value="TRANSPORT PERMEASE PROTEIN"/>
    <property type="match status" value="1"/>
</dbReference>
<keyword evidence="3 9" id="KW-0813">Transport</keyword>
<keyword evidence="5" id="KW-0997">Cell inner membrane</keyword>
<comment type="similarity">
    <text evidence="2 9">Belongs to the ABC-2 integral membrane protein family.</text>
</comment>
<dbReference type="Pfam" id="PF01061">
    <property type="entry name" value="ABC2_membrane"/>
    <property type="match status" value="1"/>
</dbReference>
<dbReference type="OrthoDB" id="4186295at2"/>
<evidence type="ECO:0000256" key="5">
    <source>
        <dbReference type="ARBA" id="ARBA00022519"/>
    </source>
</evidence>
<dbReference type="InterPro" id="IPR013525">
    <property type="entry name" value="ABC2_TM"/>
</dbReference>
<dbReference type="EMBL" id="AP023354">
    <property type="protein sequence ID" value="BCJ31618.1"/>
    <property type="molecule type" value="Genomic_DNA"/>
</dbReference>
<feature type="domain" description="ABC transmembrane type-2" evidence="11">
    <location>
        <begin position="108"/>
        <end position="335"/>
    </location>
</feature>
<dbReference type="RefSeq" id="WP_084130835.1">
    <property type="nucleotide sequence ID" value="NZ_AP023354.1"/>
</dbReference>
<dbReference type="KEGG" id="aser:Asera_57260"/>
<keyword evidence="13" id="KW-1185">Reference proteome</keyword>
<sequence>MGDGVEATATGRSGSPRATGRYGPGSPAGTAVAAEPYPPLGPEPAAGAYPPLAAGTANLAGLAQRYGLAVSGARPSLVDYARQLWGRRHFIRTFASSKLAAQYTTARLGQVWQVVTPLINAAVYFLIFGVLLGTHRGIDNYIAYLCVGVFLFNFTQQAVQAGTRSIPNNLTLIRALHFPRASLPVAATISQLQQLVLSMLVLSGIVLVTGEPLTWRWLLILPSILLQTIFNAGLVMIVARLAAKTTDLAQLVPFVMRVWMYLSGVFYSTGVVAAHAPHLVVTALNWNPAYVFISLMRHSLMTSVPAHDLPGHLWVKAAAWALIVGAGGFAFFWHAEEEYGRG</sequence>
<dbReference type="GO" id="GO:0140359">
    <property type="term" value="F:ABC-type transporter activity"/>
    <property type="evidence" value="ECO:0007669"/>
    <property type="project" value="InterPro"/>
</dbReference>
<evidence type="ECO:0000256" key="1">
    <source>
        <dbReference type="ARBA" id="ARBA00004429"/>
    </source>
</evidence>
<keyword evidence="4 9" id="KW-1003">Cell membrane</keyword>